<keyword evidence="1" id="KW-1133">Transmembrane helix</keyword>
<name>A0A5C2HEK1_9BACT</name>
<dbReference type="EMBL" id="CP036246">
    <property type="protein sequence ID" value="QEP40815.1"/>
    <property type="molecule type" value="Genomic_DNA"/>
</dbReference>
<feature type="transmembrane region" description="Helical" evidence="1">
    <location>
        <begin position="108"/>
        <end position="128"/>
    </location>
</feature>
<dbReference type="AlphaFoldDB" id="A0A5C2HEK1"/>
<reference evidence="2 3" key="2">
    <citation type="submission" date="2019-09" db="EMBL/GenBank/DDBJ databases">
        <title>Taxonomic note: a critical rebuttal of the proposed division of the genus Arcobacter into six genera, emended descriptions of Arcobacter anaerophilus and the genus Arcobacter, and an assessment of genus-level boundaries for Epsilonproteobacteria using in silico genomic comparator tools.</title>
        <authorList>
            <person name="On S.L.W."/>
            <person name="Miller W.G."/>
            <person name="Biggs P."/>
            <person name="Cornelius A."/>
            <person name="Vandamme P."/>
        </authorList>
    </citation>
    <scope>NUCLEOTIDE SEQUENCE [LARGE SCALE GENOMIC DNA]</scope>
    <source>
        <strain evidence="2 3">CCUG 56899</strain>
    </source>
</reference>
<sequence>MKLYCLNCSSLVTDISSENCPNCERTCFKSGNEPIEVKTPDAIVFPSKIFDKDPVTKNYVSRGFLERLLEKFPQAFGISIFSLILFPMFLLIYEFIENKFVHNNIFWIKKLILYFIFLFFYINIVYMLSTGGLIGIVFILLLGLLAMSFVIHIGVYLFPKDMNKKLSETEIDKVIEIQRIDNNVKNIKTKKIYIITGIILGIVYYWNFYLEGSFRGWDYLNVIPCILVFIFIADIVLQKKLKRDLLPYFWTKRILLYAFLFAPFLPYLYLFYY</sequence>
<proteinExistence type="predicted"/>
<evidence type="ECO:0000256" key="1">
    <source>
        <dbReference type="SAM" id="Phobius"/>
    </source>
</evidence>
<feature type="transmembrane region" description="Helical" evidence="1">
    <location>
        <begin position="134"/>
        <end position="158"/>
    </location>
</feature>
<protein>
    <submittedName>
        <fullName evidence="2">Putative membrane protein</fullName>
    </submittedName>
</protein>
<feature type="transmembrane region" description="Helical" evidence="1">
    <location>
        <begin position="75"/>
        <end position="96"/>
    </location>
</feature>
<gene>
    <name evidence="2" type="ORF">APORC_1217</name>
</gene>
<feature type="transmembrane region" description="Helical" evidence="1">
    <location>
        <begin position="254"/>
        <end position="272"/>
    </location>
</feature>
<reference evidence="2 3" key="1">
    <citation type="submission" date="2019-09" db="EMBL/GenBank/DDBJ databases">
        <title>Complete genome sequencing of four Arcobacter species reveals a diverse suite of mobile elements.</title>
        <authorList>
            <person name="Miller W.G."/>
            <person name="Yee E."/>
            <person name="Bono J.L."/>
        </authorList>
    </citation>
    <scope>NUCLEOTIDE SEQUENCE [LARGE SCALE GENOMIC DNA]</scope>
    <source>
        <strain evidence="2 3">CCUG 56899</strain>
    </source>
</reference>
<dbReference type="RefSeq" id="WP_066387445.1">
    <property type="nucleotide sequence ID" value="NZ_CP036246.2"/>
</dbReference>
<keyword evidence="1" id="KW-0472">Membrane</keyword>
<organism evidence="2 3">
    <name type="scientific">Arcobacter porcinus</name>
    <dbReference type="NCBI Taxonomy" id="1935204"/>
    <lineage>
        <taxon>Bacteria</taxon>
        <taxon>Pseudomonadati</taxon>
        <taxon>Campylobacterota</taxon>
        <taxon>Epsilonproteobacteria</taxon>
        <taxon>Campylobacterales</taxon>
        <taxon>Arcobacteraceae</taxon>
        <taxon>Arcobacter</taxon>
    </lineage>
</organism>
<accession>A0A5C2HEK1</accession>
<feature type="transmembrane region" description="Helical" evidence="1">
    <location>
        <begin position="192"/>
        <end position="210"/>
    </location>
</feature>
<dbReference type="KEGG" id="apoc:APORC_1217"/>
<keyword evidence="1" id="KW-0812">Transmembrane</keyword>
<evidence type="ECO:0000313" key="2">
    <source>
        <dbReference type="EMBL" id="QEP40815.1"/>
    </source>
</evidence>
<dbReference type="Proteomes" id="UP000322644">
    <property type="component" value="Chromosome"/>
</dbReference>
<evidence type="ECO:0000313" key="3">
    <source>
        <dbReference type="Proteomes" id="UP000322644"/>
    </source>
</evidence>
<feature type="transmembrane region" description="Helical" evidence="1">
    <location>
        <begin position="216"/>
        <end position="233"/>
    </location>
</feature>